<feature type="signal peptide" evidence="1">
    <location>
        <begin position="1"/>
        <end position="18"/>
    </location>
</feature>
<accession>A0ABY1QTF0</accession>
<protein>
    <submittedName>
        <fullName evidence="2">Uncharacterized protein</fullName>
    </submittedName>
</protein>
<gene>
    <name evidence="2" type="ORF">SAMN06295970_12917</name>
</gene>
<keyword evidence="1" id="KW-0732">Signal</keyword>
<reference evidence="2 3" key="1">
    <citation type="submission" date="2017-05" db="EMBL/GenBank/DDBJ databases">
        <authorList>
            <person name="Varghese N."/>
            <person name="Submissions S."/>
        </authorList>
    </citation>
    <scope>NUCLEOTIDE SEQUENCE [LARGE SCALE GENOMIC DNA]</scope>
    <source>
        <strain evidence="2 3">DSM 26001</strain>
    </source>
</reference>
<sequence>MIFYFLLMPGLFFGSAVAQDFGNEPDVLVERLTSKPNSPSAASNLSSPNRCESSSNCFYSNVSNFHCGESEIAISSTCVSNDQFNSDPYCFIQNVAFIKLASRETKSFNYNYETDNQKHIVGAKCVKTKIGFYVALENSNLGNCHTCEWNDYFDEKGKYLGSEKGMYGNTSFVRRLLPMKNKREIQKGQLVRRIDVTTIAK</sequence>
<proteinExistence type="predicted"/>
<evidence type="ECO:0000313" key="2">
    <source>
        <dbReference type="EMBL" id="SMP78543.1"/>
    </source>
</evidence>
<organism evidence="2 3">
    <name type="scientific">Noviherbaspirillum suwonense</name>
    <dbReference type="NCBI Taxonomy" id="1224511"/>
    <lineage>
        <taxon>Bacteria</taxon>
        <taxon>Pseudomonadati</taxon>
        <taxon>Pseudomonadota</taxon>
        <taxon>Betaproteobacteria</taxon>
        <taxon>Burkholderiales</taxon>
        <taxon>Oxalobacteraceae</taxon>
        <taxon>Noviherbaspirillum</taxon>
    </lineage>
</organism>
<feature type="chain" id="PRO_5047546995" evidence="1">
    <location>
        <begin position="19"/>
        <end position="201"/>
    </location>
</feature>
<name>A0ABY1QTF0_9BURK</name>
<evidence type="ECO:0000256" key="1">
    <source>
        <dbReference type="SAM" id="SignalP"/>
    </source>
</evidence>
<dbReference type="EMBL" id="FXUL01000029">
    <property type="protein sequence ID" value="SMP78543.1"/>
    <property type="molecule type" value="Genomic_DNA"/>
</dbReference>
<comment type="caution">
    <text evidence="2">The sequence shown here is derived from an EMBL/GenBank/DDBJ whole genome shotgun (WGS) entry which is preliminary data.</text>
</comment>
<keyword evidence="3" id="KW-1185">Reference proteome</keyword>
<dbReference type="Proteomes" id="UP001158049">
    <property type="component" value="Unassembled WGS sequence"/>
</dbReference>
<evidence type="ECO:0000313" key="3">
    <source>
        <dbReference type="Proteomes" id="UP001158049"/>
    </source>
</evidence>